<dbReference type="AlphaFoldDB" id="A0A917D5X5"/>
<dbReference type="InterPro" id="IPR002931">
    <property type="entry name" value="Transglutaminase-like"/>
</dbReference>
<organism evidence="4 5">
    <name type="scientific">Paenibacillus albidus</name>
    <dbReference type="NCBI Taxonomy" id="2041023"/>
    <lineage>
        <taxon>Bacteria</taxon>
        <taxon>Bacillati</taxon>
        <taxon>Bacillota</taxon>
        <taxon>Bacilli</taxon>
        <taxon>Bacillales</taxon>
        <taxon>Paenibacillaceae</taxon>
        <taxon>Paenibacillus</taxon>
    </lineage>
</organism>
<keyword evidence="5" id="KW-1185">Reference proteome</keyword>
<evidence type="ECO:0000313" key="4">
    <source>
        <dbReference type="EMBL" id="GGG10108.1"/>
    </source>
</evidence>
<dbReference type="SMART" id="SM00460">
    <property type="entry name" value="TGc"/>
    <property type="match status" value="1"/>
</dbReference>
<reference evidence="4" key="2">
    <citation type="submission" date="2020-09" db="EMBL/GenBank/DDBJ databases">
        <authorList>
            <person name="Sun Q."/>
            <person name="Zhou Y."/>
        </authorList>
    </citation>
    <scope>NUCLEOTIDE SEQUENCE</scope>
    <source>
        <strain evidence="4">CGMCC 1.16134</strain>
    </source>
</reference>
<evidence type="ECO:0000313" key="5">
    <source>
        <dbReference type="Proteomes" id="UP000637643"/>
    </source>
</evidence>
<dbReference type="PANTHER" id="PTHR42736">
    <property type="entry name" value="PROTEIN-GLUTAMINE GAMMA-GLUTAMYLTRANSFERASE"/>
    <property type="match status" value="1"/>
</dbReference>
<feature type="region of interest" description="Disordered" evidence="1">
    <location>
        <begin position="1"/>
        <end position="33"/>
    </location>
</feature>
<dbReference type="PANTHER" id="PTHR42736:SF1">
    <property type="entry name" value="PROTEIN-GLUTAMINE GAMMA-GLUTAMYLTRANSFERASE"/>
    <property type="match status" value="1"/>
</dbReference>
<dbReference type="InterPro" id="IPR025403">
    <property type="entry name" value="TgpA-like_C"/>
</dbReference>
<protein>
    <recommendedName>
        <fullName evidence="3">Transglutaminase-like domain-containing protein</fullName>
    </recommendedName>
</protein>
<evidence type="ECO:0000259" key="3">
    <source>
        <dbReference type="SMART" id="SM00460"/>
    </source>
</evidence>
<evidence type="ECO:0000256" key="2">
    <source>
        <dbReference type="SAM" id="Phobius"/>
    </source>
</evidence>
<feature type="transmembrane region" description="Helical" evidence="2">
    <location>
        <begin position="245"/>
        <end position="263"/>
    </location>
</feature>
<dbReference type="InterPro" id="IPR038765">
    <property type="entry name" value="Papain-like_cys_pep_sf"/>
</dbReference>
<feature type="transmembrane region" description="Helical" evidence="2">
    <location>
        <begin position="189"/>
        <end position="208"/>
    </location>
</feature>
<dbReference type="EMBL" id="BMKR01000049">
    <property type="protein sequence ID" value="GGG10108.1"/>
    <property type="molecule type" value="Genomic_DNA"/>
</dbReference>
<feature type="domain" description="Transglutaminase-like" evidence="3">
    <location>
        <begin position="532"/>
        <end position="605"/>
    </location>
</feature>
<comment type="caution">
    <text evidence="4">The sequence shown here is derived from an EMBL/GenBank/DDBJ whole genome shotgun (WGS) entry which is preliminary data.</text>
</comment>
<keyword evidence="2" id="KW-0812">Transmembrane</keyword>
<feature type="compositionally biased region" description="Basic and acidic residues" evidence="1">
    <location>
        <begin position="21"/>
        <end position="30"/>
    </location>
</feature>
<feature type="transmembrane region" description="Helical" evidence="2">
    <location>
        <begin position="214"/>
        <end position="233"/>
    </location>
</feature>
<dbReference type="InterPro" id="IPR052901">
    <property type="entry name" value="Bact_TGase-like"/>
</dbReference>
<proteinExistence type="predicted"/>
<dbReference type="Proteomes" id="UP000637643">
    <property type="component" value="Unassembled WGS sequence"/>
</dbReference>
<accession>A0A917D5X5</accession>
<dbReference type="Gene3D" id="3.10.620.30">
    <property type="match status" value="1"/>
</dbReference>
<dbReference type="Pfam" id="PF01841">
    <property type="entry name" value="Transglut_core"/>
    <property type="match status" value="1"/>
</dbReference>
<evidence type="ECO:0000256" key="1">
    <source>
        <dbReference type="SAM" id="MobiDB-lite"/>
    </source>
</evidence>
<feature type="transmembrane region" description="Helical" evidence="2">
    <location>
        <begin position="54"/>
        <end position="73"/>
    </location>
</feature>
<dbReference type="SUPFAM" id="SSF54001">
    <property type="entry name" value="Cysteine proteinases"/>
    <property type="match status" value="1"/>
</dbReference>
<dbReference type="RefSeq" id="WP_189031842.1">
    <property type="nucleotide sequence ID" value="NZ_BMKR01000049.1"/>
</dbReference>
<gene>
    <name evidence="4" type="ORF">GCM10010912_63140</name>
</gene>
<feature type="transmembrane region" description="Helical" evidence="2">
    <location>
        <begin position="85"/>
        <end position="103"/>
    </location>
</feature>
<keyword evidence="2" id="KW-0472">Membrane</keyword>
<keyword evidence="2" id="KW-1133">Transmembrane helix</keyword>
<reference evidence="4" key="1">
    <citation type="journal article" date="2014" name="Int. J. Syst. Evol. Microbiol.">
        <title>Complete genome sequence of Corynebacterium casei LMG S-19264T (=DSM 44701T), isolated from a smear-ripened cheese.</title>
        <authorList>
            <consortium name="US DOE Joint Genome Institute (JGI-PGF)"/>
            <person name="Walter F."/>
            <person name="Albersmeier A."/>
            <person name="Kalinowski J."/>
            <person name="Ruckert C."/>
        </authorList>
    </citation>
    <scope>NUCLEOTIDE SEQUENCE</scope>
    <source>
        <strain evidence="4">CGMCC 1.16134</strain>
    </source>
</reference>
<sequence>MSHPVNRRFDRELPGDSGWLAKEKPGGQDHGKRRIRKIEEGQNGLAGMQGKVPLHYRLLFSLPIAGLFMEWLLPLYRSAEAPDTLRLLKVLMIVAAVLLLWGMFQLPGWLLLTVQFAIVTLAWAYVCAGEQGSGWGKAYVSGLPQDALHLLSGNVASLGEASRLLVLVVGWGLLVSSVQQLALCRGNTLLFTVVTIVYLLGLDMAFELDTGTDIVISAGLIVWMQAMSALLRLEEHARSRAIPYLRWGGLSLAAAVTLTLAAWTGEQTYGSRPESGLAMQSAYGRLQDWAAEQTSDYTEGRLTGRTGYSSDTGELGIPLSRSTDPVFTAETEERTYWRGESLAYYDGRRWIRAAGDFVPLSLSSLPVTDPSLSGTLGKKLLQQRITFAVPSSGGLPLFNAGTVLDVGGISLADGSQLGYILTNKEKEMFRLPELAASAGITGYTALSVLPESNPDVLRRLNGDDSPEIRSIFLELPGSLPGRVRELAGELTAPAGNRYDAAIAIRDYLQHRFTYTLDTEVPPGGADFVDHFLFETGKGYCVHFATSMTILLRSAGIPARYVQGYGPGTLAEDAVPPRYEVTQADAHAWVEVYFPGAGWVPFDPTPAAGAGVPPAAPLAAAALALPQPPTPAALRAGVLPALPLAQGGTGAPLAAAAPVLTAAAWRWRRSLALMLAARRAGTASRERQLRAAALAWRGLAARFGPPPPGVTGREYAVSLPIDDARLREAVWQFVRQWETLAYGGAAATEAHAAAATDVATVLTASPAAPPPSAAADTVAMPRTAAAQFAPPDSTAGCFIHDCLRITFHMT</sequence>
<name>A0A917D5X5_9BACL</name>
<dbReference type="Pfam" id="PF13559">
    <property type="entry name" value="DUF4129"/>
    <property type="match status" value="1"/>
</dbReference>